<sequence>MITRETAAGTSTIGKPAIGTSRAGTPSTGILSAATPSAGTLLEIRGLTKRYGSFQALGGVSFDMKEGEIISVLGPSGCGKSTLLQLIAGLSRPDDGEIRLKGETIASRRAMVPPEKRNVNMVFQDYALWPHMNVFDNVAYGLKKLGREEKATRVGELLELLHLGGLERRLPPQLSGGQQQRVAIARALATRPKLILLDEPLSNLDMRLRIEMRAEMAYLFRKLGMSVFHVTHDPEEAFSMADRLLILRGGAIDQIGTPQECFTRPASPWVASLLGAINRLPGRLERSRGGGYVIRIGGAGSGGDVPHLEAATRIEGAAGPECSGLPDGAAAELLFRPEQLRLLEGVVSAEVREGENLLPISVIHCTFEGTRWRIMAETDAGHKLYVLSDSPLAVNTRHTILLPKANAYIYAARQNEERKVTAK</sequence>
<evidence type="ECO:0000256" key="12">
    <source>
        <dbReference type="ARBA" id="ARBA00070305"/>
    </source>
</evidence>
<dbReference type="GO" id="GO:0015418">
    <property type="term" value="F:ABC-type quaternary ammonium compound transporting activity"/>
    <property type="evidence" value="ECO:0007669"/>
    <property type="project" value="UniProtKB-EC"/>
</dbReference>
<evidence type="ECO:0000256" key="11">
    <source>
        <dbReference type="ARBA" id="ARBA00066388"/>
    </source>
</evidence>
<evidence type="ECO:0000256" key="5">
    <source>
        <dbReference type="ARBA" id="ARBA00022840"/>
    </source>
</evidence>
<comment type="caution">
    <text evidence="15">The sequence shown here is derived from an EMBL/GenBank/DDBJ whole genome shotgun (WGS) entry which is preliminary data.</text>
</comment>
<dbReference type="GO" id="GO:0005524">
    <property type="term" value="F:ATP binding"/>
    <property type="evidence" value="ECO:0007669"/>
    <property type="project" value="UniProtKB-KW"/>
</dbReference>
<dbReference type="InterPro" id="IPR003593">
    <property type="entry name" value="AAA+_ATPase"/>
</dbReference>
<evidence type="ECO:0000259" key="14">
    <source>
        <dbReference type="PROSITE" id="PS50893"/>
    </source>
</evidence>
<dbReference type="EC" id="7.6.2.9" evidence="11"/>
<evidence type="ECO:0000256" key="10">
    <source>
        <dbReference type="ARBA" id="ARBA00063934"/>
    </source>
</evidence>
<organism evidence="15 16">
    <name type="scientific">Paenibacillus oralis</name>
    <dbReference type="NCBI Taxonomy" id="2490856"/>
    <lineage>
        <taxon>Bacteria</taxon>
        <taxon>Bacillati</taxon>
        <taxon>Bacillota</taxon>
        <taxon>Bacilli</taxon>
        <taxon>Bacillales</taxon>
        <taxon>Paenibacillaceae</taxon>
        <taxon>Paenibacillus</taxon>
    </lineage>
</organism>
<evidence type="ECO:0000256" key="4">
    <source>
        <dbReference type="ARBA" id="ARBA00022741"/>
    </source>
</evidence>
<dbReference type="GO" id="GO:0016020">
    <property type="term" value="C:membrane"/>
    <property type="evidence" value="ECO:0007669"/>
    <property type="project" value="InterPro"/>
</dbReference>
<keyword evidence="3" id="KW-0410">Iron transport</keyword>
<evidence type="ECO:0000313" key="16">
    <source>
        <dbReference type="Proteomes" id="UP000267017"/>
    </source>
</evidence>
<dbReference type="InterPro" id="IPR050093">
    <property type="entry name" value="ABC_SmlMolc_Importer"/>
</dbReference>
<dbReference type="PROSITE" id="PS00211">
    <property type="entry name" value="ABC_TRANSPORTER_1"/>
    <property type="match status" value="1"/>
</dbReference>
<keyword evidence="16" id="KW-1185">Reference proteome</keyword>
<dbReference type="PANTHER" id="PTHR42781:SF4">
    <property type="entry name" value="SPERMIDINE_PUTRESCINE IMPORT ATP-BINDING PROTEIN POTA"/>
    <property type="match status" value="1"/>
</dbReference>
<dbReference type="CDD" id="cd03259">
    <property type="entry name" value="ABC_Carb_Solutes_like"/>
    <property type="match status" value="1"/>
</dbReference>
<dbReference type="EMBL" id="RRCN01000001">
    <property type="protein sequence ID" value="RRJ61955.1"/>
    <property type="molecule type" value="Genomic_DNA"/>
</dbReference>
<name>A0A3P3TUY9_9BACL</name>
<dbReference type="RefSeq" id="WP_128629874.1">
    <property type="nucleotide sequence ID" value="NZ_RRCN01000001.1"/>
</dbReference>
<dbReference type="AlphaFoldDB" id="A0A3P3TUY9"/>
<feature type="region of interest" description="Disordered" evidence="13">
    <location>
        <begin position="1"/>
        <end position="30"/>
    </location>
</feature>
<dbReference type="SMART" id="SM00382">
    <property type="entry name" value="AAA"/>
    <property type="match status" value="1"/>
</dbReference>
<accession>A0A3P3TUY9</accession>
<evidence type="ECO:0000256" key="3">
    <source>
        <dbReference type="ARBA" id="ARBA00022496"/>
    </source>
</evidence>
<evidence type="ECO:0000256" key="8">
    <source>
        <dbReference type="ARBA" id="ARBA00023136"/>
    </source>
</evidence>
<evidence type="ECO:0000313" key="15">
    <source>
        <dbReference type="EMBL" id="RRJ61955.1"/>
    </source>
</evidence>
<feature type="domain" description="ABC transporter" evidence="14">
    <location>
        <begin position="42"/>
        <end position="274"/>
    </location>
</feature>
<comment type="catalytic activity">
    <reaction evidence="9">
        <text>a quaternary ammonium(out) + ATP + H2O = a quaternary ammonium(in) + ADP + phosphate + H(+)</text>
        <dbReference type="Rhea" id="RHEA:11036"/>
        <dbReference type="ChEBI" id="CHEBI:15377"/>
        <dbReference type="ChEBI" id="CHEBI:15378"/>
        <dbReference type="ChEBI" id="CHEBI:30616"/>
        <dbReference type="ChEBI" id="CHEBI:35267"/>
        <dbReference type="ChEBI" id="CHEBI:43474"/>
        <dbReference type="ChEBI" id="CHEBI:456216"/>
        <dbReference type="EC" id="7.6.2.9"/>
    </reaction>
</comment>
<reference evidence="15 16" key="1">
    <citation type="submission" date="2018-11" db="EMBL/GenBank/DDBJ databases">
        <title>Genome sequencing of Paenibacillus sp. KCOM 3021 (= ChDC PVNT-B20).</title>
        <authorList>
            <person name="Kook J.-K."/>
            <person name="Park S.-N."/>
            <person name="Lim Y.K."/>
        </authorList>
    </citation>
    <scope>NUCLEOTIDE SEQUENCE [LARGE SCALE GENOMIC DNA]</scope>
    <source>
        <strain evidence="15 16">KCOM 3021</strain>
    </source>
</reference>
<dbReference type="PANTHER" id="PTHR42781">
    <property type="entry name" value="SPERMIDINE/PUTRESCINE IMPORT ATP-BINDING PROTEIN POTA"/>
    <property type="match status" value="1"/>
</dbReference>
<dbReference type="Proteomes" id="UP000267017">
    <property type="component" value="Unassembled WGS sequence"/>
</dbReference>
<dbReference type="OrthoDB" id="9802264at2"/>
<evidence type="ECO:0000256" key="7">
    <source>
        <dbReference type="ARBA" id="ARBA00023065"/>
    </source>
</evidence>
<keyword evidence="1" id="KW-0813">Transport</keyword>
<protein>
    <recommendedName>
        <fullName evidence="12">Carnitine transport ATP-binding protein OpuCA</fullName>
        <ecNumber evidence="11">7.6.2.9</ecNumber>
    </recommendedName>
</protein>
<dbReference type="PROSITE" id="PS50893">
    <property type="entry name" value="ABC_TRANSPORTER_2"/>
    <property type="match status" value="1"/>
</dbReference>
<dbReference type="Gene3D" id="3.40.50.300">
    <property type="entry name" value="P-loop containing nucleotide triphosphate hydrolases"/>
    <property type="match status" value="1"/>
</dbReference>
<dbReference type="GO" id="GO:0016887">
    <property type="term" value="F:ATP hydrolysis activity"/>
    <property type="evidence" value="ECO:0007669"/>
    <property type="project" value="InterPro"/>
</dbReference>
<dbReference type="GO" id="GO:0015408">
    <property type="term" value="F:ABC-type ferric iron transporter activity"/>
    <property type="evidence" value="ECO:0007669"/>
    <property type="project" value="InterPro"/>
</dbReference>
<evidence type="ECO:0000256" key="13">
    <source>
        <dbReference type="SAM" id="MobiDB-lite"/>
    </source>
</evidence>
<gene>
    <name evidence="15" type="ORF">EHV15_02405</name>
</gene>
<keyword evidence="6" id="KW-0408">Iron</keyword>
<evidence type="ECO:0000256" key="6">
    <source>
        <dbReference type="ARBA" id="ARBA00023004"/>
    </source>
</evidence>
<dbReference type="InterPro" id="IPR003439">
    <property type="entry name" value="ABC_transporter-like_ATP-bd"/>
</dbReference>
<keyword evidence="4" id="KW-0547">Nucleotide-binding</keyword>
<keyword evidence="2" id="KW-1003">Cell membrane</keyword>
<dbReference type="FunFam" id="3.40.50.300:FF:000425">
    <property type="entry name" value="Probable ABC transporter, ATP-binding subunit"/>
    <property type="match status" value="1"/>
</dbReference>
<dbReference type="InterPro" id="IPR017871">
    <property type="entry name" value="ABC_transporter-like_CS"/>
</dbReference>
<keyword evidence="7" id="KW-0406">Ion transport</keyword>
<evidence type="ECO:0000256" key="2">
    <source>
        <dbReference type="ARBA" id="ARBA00022475"/>
    </source>
</evidence>
<evidence type="ECO:0000256" key="1">
    <source>
        <dbReference type="ARBA" id="ARBA00022448"/>
    </source>
</evidence>
<keyword evidence="5 15" id="KW-0067">ATP-binding</keyword>
<evidence type="ECO:0000256" key="9">
    <source>
        <dbReference type="ARBA" id="ARBA00052482"/>
    </source>
</evidence>
<proteinExistence type="predicted"/>
<dbReference type="Pfam" id="PF00005">
    <property type="entry name" value="ABC_tran"/>
    <property type="match status" value="1"/>
</dbReference>
<dbReference type="InterPro" id="IPR027417">
    <property type="entry name" value="P-loop_NTPase"/>
</dbReference>
<dbReference type="SUPFAM" id="SSF52540">
    <property type="entry name" value="P-loop containing nucleoside triphosphate hydrolases"/>
    <property type="match status" value="1"/>
</dbReference>
<keyword evidence="8" id="KW-0472">Membrane</keyword>
<comment type="subunit">
    <text evidence="10">The complex is composed of two ATP-binding proteins (OpuCA), two transmembrane proteins (OpuCB and OpuCD) and a solute-binding protein (OpuCC).</text>
</comment>
<dbReference type="InterPro" id="IPR015853">
    <property type="entry name" value="ABC_transpr_FbpC"/>
</dbReference>